<dbReference type="CDD" id="cd00067">
    <property type="entry name" value="GAL4"/>
    <property type="match status" value="1"/>
</dbReference>
<dbReference type="GO" id="GO:0005634">
    <property type="term" value="C:nucleus"/>
    <property type="evidence" value="ECO:0007669"/>
    <property type="project" value="UniProtKB-SubCell"/>
</dbReference>
<dbReference type="PANTHER" id="PTHR37534">
    <property type="entry name" value="TRANSCRIPTIONAL ACTIVATOR PROTEIN UGA3"/>
    <property type="match status" value="1"/>
</dbReference>
<dbReference type="PROSITE" id="PS00463">
    <property type="entry name" value="ZN2_CY6_FUNGAL_1"/>
    <property type="match status" value="1"/>
</dbReference>
<dbReference type="GO" id="GO:0000981">
    <property type="term" value="F:DNA-binding transcription factor activity, RNA polymerase II-specific"/>
    <property type="evidence" value="ECO:0007669"/>
    <property type="project" value="InterPro"/>
</dbReference>
<dbReference type="SMART" id="SM00066">
    <property type="entry name" value="GAL4"/>
    <property type="match status" value="1"/>
</dbReference>
<sequence length="655" mass="73375">MLKSSFFTLHTCMHMSIYVANANYGVLQIMPKRGRTGCLTCRRRHLKCDEEKPVCGRCRRTARECIPDDLLTFRDSQKVAARAQLRSNGSATAALPRDDADNFQDEPENDRIFAEDHQWLATPSKLSFVDETSIVTAEYRHQHTLSDVRSLSGCPPHRDHLSPVSTPVAQQSLSTQVSSSHPAAVQHNTTSPGANNASFPRRDGSFSVPGLGLGGLGLPTTAASSPCYLHMTSPHQTSSSAPLHGSDQVHVANQSGRLSHVSPEMLSSPEALHRKVGLLLYEDRMLLPFKVPQEALLFHHYMEALAAFLDITDIQRHFAVDVPELALSCPVLLNALMAFSARHLSRTTDFDSAVADHYHHECVSLIIPMLDQKYLVADETLFAAAVILRAFEETNESQMGTEPEHHLTGTSVFANAQLEFRTWGGLGHAAFWLFVRQDIYMSVLIQRPLKVDLAGWEDRLSFDLGFNATTDCTWANRMTWIVAEIVSFCFGDRLSYVNWEAARAKTERWNLTRPPSFDPILYIERDEDAGKYFPEIRLGHPWHVTGNQYYYIAKLFLAIYNPVVPRIGLGYQRHRKSISDEVLRNAEAVCGIASATSLVAARLTARTAIIACGPWFHDRPRAEQELLLQLLKRTEMESALPTESLIQGLMVEWGW</sequence>
<feature type="region of interest" description="Disordered" evidence="6">
    <location>
        <begin position="86"/>
        <end position="105"/>
    </location>
</feature>
<evidence type="ECO:0000256" key="4">
    <source>
        <dbReference type="ARBA" id="ARBA00023163"/>
    </source>
</evidence>
<dbReference type="PANTHER" id="PTHR37534:SF25">
    <property type="entry name" value="ZN(II)2CYS6 TRANSCRIPTION FACTOR (EUROFUNG)"/>
    <property type="match status" value="1"/>
</dbReference>
<evidence type="ECO:0000256" key="6">
    <source>
        <dbReference type="SAM" id="MobiDB-lite"/>
    </source>
</evidence>
<accession>A0A364KVD7</accession>
<dbReference type="Proteomes" id="UP000249363">
    <property type="component" value="Unassembled WGS sequence"/>
</dbReference>
<name>A0A364KVD7_TALAM</name>
<evidence type="ECO:0000256" key="5">
    <source>
        <dbReference type="ARBA" id="ARBA00023242"/>
    </source>
</evidence>
<comment type="subcellular location">
    <subcellularLocation>
        <location evidence="1">Nucleus</location>
    </subcellularLocation>
</comment>
<dbReference type="AlphaFoldDB" id="A0A364KVD7"/>
<feature type="compositionally biased region" description="Polar residues" evidence="6">
    <location>
        <begin position="173"/>
        <end position="198"/>
    </location>
</feature>
<dbReference type="InterPro" id="IPR021858">
    <property type="entry name" value="Fun_TF"/>
</dbReference>
<keyword evidence="2" id="KW-0805">Transcription regulation</keyword>
<dbReference type="GO" id="GO:0000976">
    <property type="term" value="F:transcription cis-regulatory region binding"/>
    <property type="evidence" value="ECO:0007669"/>
    <property type="project" value="TreeGrafter"/>
</dbReference>
<keyword evidence="5" id="KW-0539">Nucleus</keyword>
<dbReference type="STRING" id="1196081.A0A364KVD7"/>
<gene>
    <name evidence="8" type="ORF">BHQ10_003532</name>
</gene>
<dbReference type="OrthoDB" id="4226462at2759"/>
<keyword evidence="9" id="KW-1185">Reference proteome</keyword>
<evidence type="ECO:0000256" key="2">
    <source>
        <dbReference type="ARBA" id="ARBA00023015"/>
    </source>
</evidence>
<feature type="domain" description="Zn(2)-C6 fungal-type" evidence="7">
    <location>
        <begin position="37"/>
        <end position="65"/>
    </location>
</feature>
<dbReference type="EMBL" id="MIKG01000005">
    <property type="protein sequence ID" value="RAO67520.1"/>
    <property type="molecule type" value="Genomic_DNA"/>
</dbReference>
<dbReference type="Pfam" id="PF11951">
    <property type="entry name" value="Fungal_trans_2"/>
    <property type="match status" value="1"/>
</dbReference>
<evidence type="ECO:0000313" key="8">
    <source>
        <dbReference type="EMBL" id="RAO67520.1"/>
    </source>
</evidence>
<dbReference type="PROSITE" id="PS50048">
    <property type="entry name" value="ZN2_CY6_FUNGAL_2"/>
    <property type="match status" value="1"/>
</dbReference>
<dbReference type="Gene3D" id="4.10.240.10">
    <property type="entry name" value="Zn(2)-C6 fungal-type DNA-binding domain"/>
    <property type="match status" value="1"/>
</dbReference>
<protein>
    <recommendedName>
        <fullName evidence="7">Zn(2)-C6 fungal-type domain-containing protein</fullName>
    </recommendedName>
</protein>
<evidence type="ECO:0000313" key="9">
    <source>
        <dbReference type="Proteomes" id="UP000249363"/>
    </source>
</evidence>
<evidence type="ECO:0000256" key="3">
    <source>
        <dbReference type="ARBA" id="ARBA00023125"/>
    </source>
</evidence>
<keyword evidence="4" id="KW-0804">Transcription</keyword>
<dbReference type="InterPro" id="IPR001138">
    <property type="entry name" value="Zn2Cys6_DnaBD"/>
</dbReference>
<dbReference type="SUPFAM" id="SSF57701">
    <property type="entry name" value="Zn2/Cys6 DNA-binding domain"/>
    <property type="match status" value="1"/>
</dbReference>
<keyword evidence="3" id="KW-0238">DNA-binding</keyword>
<dbReference type="GO" id="GO:0045944">
    <property type="term" value="P:positive regulation of transcription by RNA polymerase II"/>
    <property type="evidence" value="ECO:0007669"/>
    <property type="project" value="TreeGrafter"/>
</dbReference>
<evidence type="ECO:0000259" key="7">
    <source>
        <dbReference type="PROSITE" id="PS50048"/>
    </source>
</evidence>
<dbReference type="Pfam" id="PF00172">
    <property type="entry name" value="Zn_clus"/>
    <property type="match status" value="1"/>
</dbReference>
<organism evidence="8 9">
    <name type="scientific">Talaromyces amestolkiae</name>
    <dbReference type="NCBI Taxonomy" id="1196081"/>
    <lineage>
        <taxon>Eukaryota</taxon>
        <taxon>Fungi</taxon>
        <taxon>Dikarya</taxon>
        <taxon>Ascomycota</taxon>
        <taxon>Pezizomycotina</taxon>
        <taxon>Eurotiomycetes</taxon>
        <taxon>Eurotiomycetidae</taxon>
        <taxon>Eurotiales</taxon>
        <taxon>Trichocomaceae</taxon>
        <taxon>Talaromyces</taxon>
        <taxon>Talaromyces sect. Talaromyces</taxon>
    </lineage>
</organism>
<feature type="region of interest" description="Disordered" evidence="6">
    <location>
        <begin position="173"/>
        <end position="203"/>
    </location>
</feature>
<evidence type="ECO:0000256" key="1">
    <source>
        <dbReference type="ARBA" id="ARBA00004123"/>
    </source>
</evidence>
<dbReference type="GO" id="GO:0008270">
    <property type="term" value="F:zinc ion binding"/>
    <property type="evidence" value="ECO:0007669"/>
    <property type="project" value="InterPro"/>
</dbReference>
<reference evidence="8 9" key="1">
    <citation type="journal article" date="2017" name="Biotechnol. Biofuels">
        <title>Differential beta-glucosidase expression as a function of carbon source availability in Talaromyces amestolkiae: a genomic and proteomic approach.</title>
        <authorList>
            <person name="de Eugenio L.I."/>
            <person name="Mendez-Liter J.A."/>
            <person name="Nieto-Dominguez M."/>
            <person name="Alonso L."/>
            <person name="Gil-Munoz J."/>
            <person name="Barriuso J."/>
            <person name="Prieto A."/>
            <person name="Martinez M.J."/>
        </authorList>
    </citation>
    <scope>NUCLEOTIDE SEQUENCE [LARGE SCALE GENOMIC DNA]</scope>
    <source>
        <strain evidence="8 9">CIB</strain>
    </source>
</reference>
<dbReference type="RefSeq" id="XP_040732036.1">
    <property type="nucleotide sequence ID" value="XM_040875799.1"/>
</dbReference>
<dbReference type="InterPro" id="IPR036864">
    <property type="entry name" value="Zn2-C6_fun-type_DNA-bd_sf"/>
</dbReference>
<proteinExistence type="predicted"/>
<comment type="caution">
    <text evidence="8">The sequence shown here is derived from an EMBL/GenBank/DDBJ whole genome shotgun (WGS) entry which is preliminary data.</text>
</comment>
<dbReference type="GeneID" id="63792748"/>